<accession>A0AAE8YU59</accession>
<proteinExistence type="predicted"/>
<dbReference type="SUPFAM" id="SSF54171">
    <property type="entry name" value="DNA-binding domain"/>
    <property type="match status" value="1"/>
</dbReference>
<gene>
    <name evidence="1" type="ORF">SOPHRITA_160</name>
</gene>
<evidence type="ECO:0000313" key="2">
    <source>
        <dbReference type="Proteomes" id="UP000827460"/>
    </source>
</evidence>
<dbReference type="InterPro" id="IPR016177">
    <property type="entry name" value="DNA-bd_dom_sf"/>
</dbReference>
<dbReference type="Proteomes" id="UP000827460">
    <property type="component" value="Segment"/>
</dbReference>
<dbReference type="EMBL" id="OK499991">
    <property type="protein sequence ID" value="UGO50751.1"/>
    <property type="molecule type" value="Genomic_DNA"/>
</dbReference>
<sequence>MKKERLIHNVAYTGEGRHKTRENNKTSIKYKTWHTMIRRCYDKKLQERQPRYIGCTVCEEWLSFQNFGDWYDENFYTIDDFTMSLDKDILVKGNKVYSPETCIFVPKFINNLFTNNKNIERDLPLGVIINKKTGKYKAQCSNGDGVTEYLGYFETQKDAFLAYKTYKENLIRQIAEKHKEEIPRRLYNVMESYEI</sequence>
<evidence type="ECO:0000313" key="1">
    <source>
        <dbReference type="EMBL" id="UGO50751.1"/>
    </source>
</evidence>
<protein>
    <submittedName>
        <fullName evidence="1">AP2 domain</fullName>
    </submittedName>
</protein>
<dbReference type="GO" id="GO:0003677">
    <property type="term" value="F:DNA binding"/>
    <property type="evidence" value="ECO:0007669"/>
    <property type="project" value="InterPro"/>
</dbReference>
<reference evidence="1" key="1">
    <citation type="submission" date="2021-10" db="EMBL/GenBank/DDBJ databases">
        <authorList>
            <person name="Lavering E.D."/>
            <person name="James R."/>
            <person name="Fairholm J.D."/>
            <person name="Ogilvie B.H."/>
            <person name="Thurgood T.L."/>
            <person name="Robison R.A."/>
            <person name="Grose J.H."/>
        </authorList>
    </citation>
    <scope>NUCLEOTIDE SEQUENCE</scope>
</reference>
<keyword evidence="2" id="KW-1185">Reference proteome</keyword>
<organism evidence="1 2">
    <name type="scientific">Bacillus phage vB_BanS_Sophrita</name>
    <dbReference type="NCBI Taxonomy" id="2894790"/>
    <lineage>
        <taxon>Viruses</taxon>
        <taxon>Duplodnaviria</taxon>
        <taxon>Heunggongvirae</taxon>
        <taxon>Uroviricota</taxon>
        <taxon>Caudoviricetes</taxon>
        <taxon>Joanripponvirinae</taxon>
        <taxon>Sophritavirus</taxon>
        <taxon>Sophritavirus sophrita</taxon>
    </lineage>
</organism>
<name>A0AAE8YU59_9CAUD</name>